<dbReference type="Proteomes" id="UP000451233">
    <property type="component" value="Unassembled WGS sequence"/>
</dbReference>
<feature type="transmembrane region" description="Helical" evidence="1">
    <location>
        <begin position="6"/>
        <end position="24"/>
    </location>
</feature>
<sequence length="173" mass="20210">MKWYLHILPAVITVVGNIIFYLIIKGRIDNKIERYKTVFNGIFKEKIEVYRAFLKLSHSLSYKLYVYQTFLNDASPAEIRQAFNEMIEHFSINEPFISVTLVEKFKTLQKELQECFEAIFRYSSMLTNDPSNSGKYEAAYVEAKNKLQGSTLLKDLERSIISEMKKDLGIDKL</sequence>
<keyword evidence="1" id="KW-0812">Transmembrane</keyword>
<gene>
    <name evidence="2" type="ORF">GS398_16175</name>
</gene>
<evidence type="ECO:0008006" key="4">
    <source>
        <dbReference type="Google" id="ProtNLM"/>
    </source>
</evidence>
<dbReference type="EMBL" id="WVHS01000003">
    <property type="protein sequence ID" value="MXV16840.1"/>
    <property type="molecule type" value="Genomic_DNA"/>
</dbReference>
<protein>
    <recommendedName>
        <fullName evidence="4">5-bromo-4-chloroindolyl phosphate hydrolysis protein</fullName>
    </recommendedName>
</protein>
<name>A0A7K1Y0R9_9SPHI</name>
<keyword evidence="1" id="KW-0472">Membrane</keyword>
<evidence type="ECO:0000256" key="1">
    <source>
        <dbReference type="SAM" id="Phobius"/>
    </source>
</evidence>
<evidence type="ECO:0000313" key="2">
    <source>
        <dbReference type="EMBL" id="MXV16840.1"/>
    </source>
</evidence>
<reference evidence="2 3" key="1">
    <citation type="submission" date="2019-11" db="EMBL/GenBank/DDBJ databases">
        <title>Pedobacter sp. HMF7056 Genome sequencing and assembly.</title>
        <authorList>
            <person name="Kang H."/>
            <person name="Kim H."/>
            <person name="Joh K."/>
        </authorList>
    </citation>
    <scope>NUCLEOTIDE SEQUENCE [LARGE SCALE GENOMIC DNA]</scope>
    <source>
        <strain evidence="2 3">HMF7056</strain>
    </source>
</reference>
<organism evidence="2 3">
    <name type="scientific">Hufsiella ginkgonis</name>
    <dbReference type="NCBI Taxonomy" id="2695274"/>
    <lineage>
        <taxon>Bacteria</taxon>
        <taxon>Pseudomonadati</taxon>
        <taxon>Bacteroidota</taxon>
        <taxon>Sphingobacteriia</taxon>
        <taxon>Sphingobacteriales</taxon>
        <taxon>Sphingobacteriaceae</taxon>
        <taxon>Hufsiella</taxon>
    </lineage>
</organism>
<keyword evidence="3" id="KW-1185">Reference proteome</keyword>
<dbReference type="RefSeq" id="WP_160907812.1">
    <property type="nucleotide sequence ID" value="NZ_WVHS01000003.1"/>
</dbReference>
<proteinExistence type="predicted"/>
<evidence type="ECO:0000313" key="3">
    <source>
        <dbReference type="Proteomes" id="UP000451233"/>
    </source>
</evidence>
<accession>A0A7K1Y0R9</accession>
<comment type="caution">
    <text evidence="2">The sequence shown here is derived from an EMBL/GenBank/DDBJ whole genome shotgun (WGS) entry which is preliminary data.</text>
</comment>
<dbReference type="AlphaFoldDB" id="A0A7K1Y0R9"/>
<keyword evidence="1" id="KW-1133">Transmembrane helix</keyword>